<evidence type="ECO:0000313" key="12">
    <source>
        <dbReference type="Proteomes" id="UP001378592"/>
    </source>
</evidence>
<feature type="signal peptide" evidence="8">
    <location>
        <begin position="1"/>
        <end position="19"/>
    </location>
</feature>
<keyword evidence="3 7" id="KW-0285">Flavoprotein</keyword>
<dbReference type="Gene3D" id="3.50.50.60">
    <property type="entry name" value="FAD/NAD(P)-binding domain"/>
    <property type="match status" value="1"/>
</dbReference>
<dbReference type="Pfam" id="PF05199">
    <property type="entry name" value="GMC_oxred_C"/>
    <property type="match status" value="1"/>
</dbReference>
<organism evidence="11 12">
    <name type="scientific">Gryllus longicercus</name>
    <dbReference type="NCBI Taxonomy" id="2509291"/>
    <lineage>
        <taxon>Eukaryota</taxon>
        <taxon>Metazoa</taxon>
        <taxon>Ecdysozoa</taxon>
        <taxon>Arthropoda</taxon>
        <taxon>Hexapoda</taxon>
        <taxon>Insecta</taxon>
        <taxon>Pterygota</taxon>
        <taxon>Neoptera</taxon>
        <taxon>Polyneoptera</taxon>
        <taxon>Orthoptera</taxon>
        <taxon>Ensifera</taxon>
        <taxon>Gryllidea</taxon>
        <taxon>Grylloidea</taxon>
        <taxon>Gryllidae</taxon>
        <taxon>Gryllinae</taxon>
        <taxon>Gryllus</taxon>
    </lineage>
</organism>
<feature type="active site" description="Proton donor" evidence="5">
    <location>
        <position position="561"/>
    </location>
</feature>
<evidence type="ECO:0000259" key="10">
    <source>
        <dbReference type="PROSITE" id="PS00624"/>
    </source>
</evidence>
<evidence type="ECO:0000256" key="1">
    <source>
        <dbReference type="ARBA" id="ARBA00001974"/>
    </source>
</evidence>
<dbReference type="PANTHER" id="PTHR11552:SF147">
    <property type="entry name" value="CHOLINE DEHYDROGENASE, MITOCHONDRIAL"/>
    <property type="match status" value="1"/>
</dbReference>
<name>A0AAN9WHY1_9ORTH</name>
<protein>
    <recommendedName>
        <fullName evidence="9 10">Glucose-methanol-choline oxidoreductase N-terminal domain-containing protein</fullName>
    </recommendedName>
</protein>
<feature type="active site" description="Proton acceptor" evidence="5">
    <location>
        <position position="605"/>
    </location>
</feature>
<evidence type="ECO:0000256" key="7">
    <source>
        <dbReference type="RuleBase" id="RU003968"/>
    </source>
</evidence>
<dbReference type="SUPFAM" id="SSF51905">
    <property type="entry name" value="FAD/NAD(P)-binding domain"/>
    <property type="match status" value="1"/>
</dbReference>
<gene>
    <name evidence="11" type="ORF">R5R35_010220</name>
</gene>
<feature type="domain" description="Glucose-methanol-choline oxidoreductase N-terminal" evidence="9">
    <location>
        <begin position="145"/>
        <end position="168"/>
    </location>
</feature>
<dbReference type="InterPro" id="IPR036188">
    <property type="entry name" value="FAD/NAD-bd_sf"/>
</dbReference>
<proteinExistence type="inferred from homology"/>
<dbReference type="GO" id="GO:0050660">
    <property type="term" value="F:flavin adenine dinucleotide binding"/>
    <property type="evidence" value="ECO:0007669"/>
    <property type="project" value="InterPro"/>
</dbReference>
<dbReference type="Proteomes" id="UP001378592">
    <property type="component" value="Unassembled WGS sequence"/>
</dbReference>
<dbReference type="SUPFAM" id="SSF54373">
    <property type="entry name" value="FAD-linked reductases, C-terminal domain"/>
    <property type="match status" value="1"/>
</dbReference>
<dbReference type="Pfam" id="PF00732">
    <property type="entry name" value="GMC_oxred_N"/>
    <property type="match status" value="1"/>
</dbReference>
<dbReference type="PROSITE" id="PS00623">
    <property type="entry name" value="GMC_OXRED_1"/>
    <property type="match status" value="1"/>
</dbReference>
<dbReference type="AlphaFoldDB" id="A0AAN9WHY1"/>
<comment type="caution">
    <text evidence="11">The sequence shown here is derived from an EMBL/GenBank/DDBJ whole genome shotgun (WGS) entry which is preliminary data.</text>
</comment>
<feature type="domain" description="Glucose-methanol-choline oxidoreductase N-terminal" evidence="10">
    <location>
        <begin position="320"/>
        <end position="334"/>
    </location>
</feature>
<evidence type="ECO:0000256" key="3">
    <source>
        <dbReference type="ARBA" id="ARBA00022630"/>
    </source>
</evidence>
<comment type="cofactor">
    <cofactor evidence="1 6">
        <name>FAD</name>
        <dbReference type="ChEBI" id="CHEBI:57692"/>
    </cofactor>
</comment>
<dbReference type="InterPro" id="IPR012132">
    <property type="entry name" value="GMC_OxRdtase"/>
</dbReference>
<feature type="binding site" evidence="6">
    <location>
        <position position="285"/>
    </location>
    <ligand>
        <name>FAD</name>
        <dbReference type="ChEBI" id="CHEBI:57692"/>
    </ligand>
</feature>
<evidence type="ECO:0000259" key="9">
    <source>
        <dbReference type="PROSITE" id="PS00623"/>
    </source>
</evidence>
<keyword evidence="12" id="KW-1185">Reference proteome</keyword>
<dbReference type="Gene3D" id="3.30.560.10">
    <property type="entry name" value="Glucose Oxidase, domain 3"/>
    <property type="match status" value="1"/>
</dbReference>
<sequence>MRWGCLLAFHLLLCAPAAAPLNPLQWLPAAVQYSLVDFLSSLLSPVFYGQRHLTFQREDHSNREEFDFVIVGAGASGSALALRLTENAAWRVLLLEAGGERAPAMDVPFFLSQLLSTDANWHFVTTPQSTCCVLAQGSRCDYPAGRGVGGSTNINYMFAIRGNRRDYDNWAAMGNAGWSFADVLPYFQKVEDASALGVDDRQHRGHGGRIKLSYPAYFFDVSQLILRAAQEAGLPSTPDYNGAQQTGTARIQTTTWEGARWSAEDGYLREARGRRNLFLRTRSTVSRLVLDGARARGVRYERGGREHVAYASREVILSAGAVNSPAILLRSGIGPADHLQQLGIPVVRPLPVGHNLMDHTALIATFTTLNRSVSPSMADVVLDPLSPLHYFGRRSGPLTSTGAFDTVTFHEADGARFHTPGWPDAEILYIAMNPLVSRRMADIFRLSEAVYERMLKPVQGQPGLLAAIWRLRPSSRGRVYLLNDDPASPPQIDVRGLSEPDDVEAVLSGLRAYQKVIAAPSFQKVGARLVQTPVPGCEALAFDSDDYWRCAIHRLSITIYHQSGTNKMGPPGDPTAVVGPDLKVVGMQGLRVADASVMPLVVSGHLQIPCYMIGEKAADMIKKEHDN</sequence>
<dbReference type="GO" id="GO:0016614">
    <property type="term" value="F:oxidoreductase activity, acting on CH-OH group of donors"/>
    <property type="evidence" value="ECO:0007669"/>
    <property type="project" value="InterPro"/>
</dbReference>
<dbReference type="InterPro" id="IPR007867">
    <property type="entry name" value="GMC_OxRtase_C"/>
</dbReference>
<evidence type="ECO:0000256" key="2">
    <source>
        <dbReference type="ARBA" id="ARBA00010790"/>
    </source>
</evidence>
<comment type="similarity">
    <text evidence="2 7">Belongs to the GMC oxidoreductase family.</text>
</comment>
<dbReference type="PANTHER" id="PTHR11552">
    <property type="entry name" value="GLUCOSE-METHANOL-CHOLINE GMC OXIDOREDUCTASE"/>
    <property type="match status" value="1"/>
</dbReference>
<evidence type="ECO:0000256" key="5">
    <source>
        <dbReference type="PIRSR" id="PIRSR000137-1"/>
    </source>
</evidence>
<dbReference type="PIRSF" id="PIRSF000137">
    <property type="entry name" value="Alcohol_oxidase"/>
    <property type="match status" value="1"/>
</dbReference>
<dbReference type="EMBL" id="JAZDUA010000038">
    <property type="protein sequence ID" value="KAK7871503.1"/>
    <property type="molecule type" value="Genomic_DNA"/>
</dbReference>
<evidence type="ECO:0000256" key="6">
    <source>
        <dbReference type="PIRSR" id="PIRSR000137-2"/>
    </source>
</evidence>
<evidence type="ECO:0000256" key="8">
    <source>
        <dbReference type="SAM" id="SignalP"/>
    </source>
</evidence>
<keyword evidence="4 6" id="KW-0274">FAD</keyword>
<evidence type="ECO:0000313" key="11">
    <source>
        <dbReference type="EMBL" id="KAK7871503.1"/>
    </source>
</evidence>
<feature type="chain" id="PRO_5042998924" description="Glucose-methanol-choline oxidoreductase N-terminal domain-containing protein" evidence="8">
    <location>
        <begin position="20"/>
        <end position="627"/>
    </location>
</feature>
<accession>A0AAN9WHY1</accession>
<dbReference type="PROSITE" id="PS00624">
    <property type="entry name" value="GMC_OXRED_2"/>
    <property type="match status" value="1"/>
</dbReference>
<dbReference type="InterPro" id="IPR000172">
    <property type="entry name" value="GMC_OxRdtase_N"/>
</dbReference>
<keyword evidence="8" id="KW-0732">Signal</keyword>
<reference evidence="11 12" key="1">
    <citation type="submission" date="2024-03" db="EMBL/GenBank/DDBJ databases">
        <title>The genome assembly and annotation of the cricket Gryllus longicercus Weissman &amp; Gray.</title>
        <authorList>
            <person name="Szrajer S."/>
            <person name="Gray D."/>
            <person name="Ylla G."/>
        </authorList>
    </citation>
    <scope>NUCLEOTIDE SEQUENCE [LARGE SCALE GENOMIC DNA]</scope>
    <source>
        <strain evidence="11">DAG 2021-001</strain>
        <tissue evidence="11">Whole body minus gut</tissue>
    </source>
</reference>
<evidence type="ECO:0000256" key="4">
    <source>
        <dbReference type="ARBA" id="ARBA00022827"/>
    </source>
</evidence>